<evidence type="ECO:0000256" key="12">
    <source>
        <dbReference type="RuleBase" id="RU000304"/>
    </source>
</evidence>
<evidence type="ECO:0000256" key="9">
    <source>
        <dbReference type="ARBA" id="ARBA00047899"/>
    </source>
</evidence>
<evidence type="ECO:0000256" key="2">
    <source>
        <dbReference type="ARBA" id="ARBA00018538"/>
    </source>
</evidence>
<dbReference type="AlphaFoldDB" id="A0ABD2QK14"/>
<keyword evidence="4" id="KW-0597">Phosphoprotein</keyword>
<name>A0ABD2QK14_9PLAT</name>
<evidence type="ECO:0000313" key="14">
    <source>
        <dbReference type="EMBL" id="KAL3318756.1"/>
    </source>
</evidence>
<dbReference type="GO" id="GO:0005524">
    <property type="term" value="F:ATP binding"/>
    <property type="evidence" value="ECO:0007669"/>
    <property type="project" value="UniProtKB-UniRule"/>
</dbReference>
<dbReference type="InterPro" id="IPR011009">
    <property type="entry name" value="Kinase-like_dom_sf"/>
</dbReference>
<dbReference type="InterPro" id="IPR017441">
    <property type="entry name" value="Protein_kinase_ATP_BS"/>
</dbReference>
<dbReference type="PROSITE" id="PS00107">
    <property type="entry name" value="PROTEIN_KINASE_ATP"/>
    <property type="match status" value="1"/>
</dbReference>
<dbReference type="PROSITE" id="PS50011">
    <property type="entry name" value="PROTEIN_KINASE_DOM"/>
    <property type="match status" value="1"/>
</dbReference>
<sequence length="485" mass="55943">MVDAEEQRPESSEQQNLASSDFKFMKEIGHGSFSNVFLAKEIRSNNIYAVKVIEKSHALKNNAVSAVLIEKEVLVRTSHPFIIQLYYTFQDQKCLYYVLQYAELGDMQAIMQKLTSLDLNCTQFFAAEVLLAIEHLHSIHVVHRDIKPENILLTSDRHIKIADFGSAIITKNCKIKAQSFTGSPQYVSPEMIAFMSQSFNVNLEYNELPKSIKESLVYCMDFWSLGCVIYQFLSGHLPFGIDPNDASNPIYEKILKLNYQFPDSFDSTAQEIVKAFLVTDPRERLGCQEKGGIPVIKSHKFFQSIDWEDLPKANPPHLKTNIAPLLSKEDWDQVPAGYEAGRLYMFSMEVGLAQQLSTMDLVEKYRISQKQYKDNPFNRFAKGRIIIKQGILYKRRGLFAKKRMFILTEGPHLFYVDPDLMELKGEVPFVENMKLQITSLTLFSINMPNRNYYLEDPTNKNTEWIQYICRVYKDTFGKELEIINS</sequence>
<keyword evidence="3 12" id="KW-0723">Serine/threonine-protein kinase</keyword>
<dbReference type="CDD" id="cd01262">
    <property type="entry name" value="PH_PDK1"/>
    <property type="match status" value="1"/>
</dbReference>
<dbReference type="GO" id="GO:0007010">
    <property type="term" value="P:cytoskeleton organization"/>
    <property type="evidence" value="ECO:0007669"/>
    <property type="project" value="UniProtKB-ARBA"/>
</dbReference>
<dbReference type="Gene3D" id="1.10.510.10">
    <property type="entry name" value="Transferase(Phosphotransferase) domain 1"/>
    <property type="match status" value="1"/>
</dbReference>
<evidence type="ECO:0000256" key="7">
    <source>
        <dbReference type="ARBA" id="ARBA00022777"/>
    </source>
</evidence>
<keyword evidence="7 14" id="KW-0418">Kinase</keyword>
<dbReference type="PROSITE" id="PS00108">
    <property type="entry name" value="PROTEIN_KINASE_ST"/>
    <property type="match status" value="1"/>
</dbReference>
<keyword evidence="5" id="KW-0808">Transferase</keyword>
<evidence type="ECO:0000256" key="8">
    <source>
        <dbReference type="ARBA" id="ARBA00022840"/>
    </source>
</evidence>
<feature type="domain" description="Protein kinase" evidence="13">
    <location>
        <begin position="22"/>
        <end position="302"/>
    </location>
</feature>
<evidence type="ECO:0000256" key="10">
    <source>
        <dbReference type="ARBA" id="ARBA00048679"/>
    </source>
</evidence>
<dbReference type="InterPro" id="IPR008271">
    <property type="entry name" value="Ser/Thr_kinase_AS"/>
</dbReference>
<dbReference type="Proteomes" id="UP001626550">
    <property type="component" value="Unassembled WGS sequence"/>
</dbReference>
<evidence type="ECO:0000256" key="4">
    <source>
        <dbReference type="ARBA" id="ARBA00022553"/>
    </source>
</evidence>
<evidence type="ECO:0000256" key="11">
    <source>
        <dbReference type="PROSITE-ProRule" id="PRU10141"/>
    </source>
</evidence>
<dbReference type="Gene3D" id="2.30.29.30">
    <property type="entry name" value="Pleckstrin-homology domain (PH domain)/Phosphotyrosine-binding domain (PTB)"/>
    <property type="match status" value="1"/>
</dbReference>
<comment type="similarity">
    <text evidence="12">Belongs to the protein kinase superfamily.</text>
</comment>
<dbReference type="EC" id="2.7.11.1" evidence="1"/>
<keyword evidence="6 11" id="KW-0547">Nucleotide-binding</keyword>
<dbReference type="PANTHER" id="PTHR24356">
    <property type="entry name" value="SERINE/THREONINE-PROTEIN KINASE"/>
    <property type="match status" value="1"/>
</dbReference>
<dbReference type="Pfam" id="PF14593">
    <property type="entry name" value="PH_3"/>
    <property type="match status" value="1"/>
</dbReference>
<evidence type="ECO:0000256" key="6">
    <source>
        <dbReference type="ARBA" id="ARBA00022741"/>
    </source>
</evidence>
<evidence type="ECO:0000256" key="5">
    <source>
        <dbReference type="ARBA" id="ARBA00022679"/>
    </source>
</evidence>
<dbReference type="Pfam" id="PF00069">
    <property type="entry name" value="Pkinase"/>
    <property type="match status" value="1"/>
</dbReference>
<comment type="catalytic activity">
    <reaction evidence="10">
        <text>L-seryl-[protein] + ATP = O-phospho-L-seryl-[protein] + ADP + H(+)</text>
        <dbReference type="Rhea" id="RHEA:17989"/>
        <dbReference type="Rhea" id="RHEA-COMP:9863"/>
        <dbReference type="Rhea" id="RHEA-COMP:11604"/>
        <dbReference type="ChEBI" id="CHEBI:15378"/>
        <dbReference type="ChEBI" id="CHEBI:29999"/>
        <dbReference type="ChEBI" id="CHEBI:30616"/>
        <dbReference type="ChEBI" id="CHEBI:83421"/>
        <dbReference type="ChEBI" id="CHEBI:456216"/>
        <dbReference type="EC" id="2.7.11.1"/>
    </reaction>
</comment>
<keyword evidence="8 11" id="KW-0067">ATP-binding</keyword>
<gene>
    <name evidence="14" type="primary">PDPK1</name>
    <name evidence="14" type="ORF">Ciccas_002583</name>
</gene>
<dbReference type="SUPFAM" id="SSF50729">
    <property type="entry name" value="PH domain-like"/>
    <property type="match status" value="1"/>
</dbReference>
<proteinExistence type="inferred from homology"/>
<dbReference type="InterPro" id="IPR050236">
    <property type="entry name" value="Ser_Thr_kinase_AGC"/>
</dbReference>
<evidence type="ECO:0000313" key="15">
    <source>
        <dbReference type="Proteomes" id="UP001626550"/>
    </source>
</evidence>
<protein>
    <recommendedName>
        <fullName evidence="2">3-phosphoinositide-dependent protein kinase 1</fullName>
        <ecNumber evidence="1">2.7.11.1</ecNumber>
    </recommendedName>
</protein>
<dbReference type="GO" id="GO:0004674">
    <property type="term" value="F:protein serine/threonine kinase activity"/>
    <property type="evidence" value="ECO:0007669"/>
    <property type="project" value="UniProtKB-KW"/>
</dbReference>
<evidence type="ECO:0000256" key="1">
    <source>
        <dbReference type="ARBA" id="ARBA00012513"/>
    </source>
</evidence>
<feature type="binding site" evidence="11">
    <location>
        <position position="51"/>
    </location>
    <ligand>
        <name>ATP</name>
        <dbReference type="ChEBI" id="CHEBI:30616"/>
    </ligand>
</feature>
<dbReference type="InterPro" id="IPR000719">
    <property type="entry name" value="Prot_kinase_dom"/>
</dbReference>
<dbReference type="PANTHER" id="PTHR24356:SF163">
    <property type="entry name" value="3-PHOSPHOINOSITIDE-DEPENDENT PROTEIN KINASE 1-RELATED"/>
    <property type="match status" value="1"/>
</dbReference>
<comment type="caution">
    <text evidence="14">The sequence shown here is derived from an EMBL/GenBank/DDBJ whole genome shotgun (WGS) entry which is preliminary data.</text>
</comment>
<dbReference type="FunFam" id="3.30.200.20:FF:000042">
    <property type="entry name" value="Aurora kinase A"/>
    <property type="match status" value="1"/>
</dbReference>
<evidence type="ECO:0000259" key="13">
    <source>
        <dbReference type="PROSITE" id="PS50011"/>
    </source>
</evidence>
<organism evidence="14 15">
    <name type="scientific">Cichlidogyrus casuarinus</name>
    <dbReference type="NCBI Taxonomy" id="1844966"/>
    <lineage>
        <taxon>Eukaryota</taxon>
        <taxon>Metazoa</taxon>
        <taxon>Spiralia</taxon>
        <taxon>Lophotrochozoa</taxon>
        <taxon>Platyhelminthes</taxon>
        <taxon>Monogenea</taxon>
        <taxon>Monopisthocotylea</taxon>
        <taxon>Dactylogyridea</taxon>
        <taxon>Ancyrocephalidae</taxon>
        <taxon>Cichlidogyrus</taxon>
    </lineage>
</organism>
<accession>A0ABD2QK14</accession>
<dbReference type="InterPro" id="IPR033931">
    <property type="entry name" value="PDK1-typ_PH"/>
</dbReference>
<dbReference type="FunFam" id="1.10.510.10:FF:000024">
    <property type="entry name" value="Probable serine/threonine-protein kinase cot-1"/>
    <property type="match status" value="1"/>
</dbReference>
<keyword evidence="15" id="KW-1185">Reference proteome</keyword>
<comment type="catalytic activity">
    <reaction evidence="9">
        <text>L-threonyl-[protein] + ATP = O-phospho-L-threonyl-[protein] + ADP + H(+)</text>
        <dbReference type="Rhea" id="RHEA:46608"/>
        <dbReference type="Rhea" id="RHEA-COMP:11060"/>
        <dbReference type="Rhea" id="RHEA-COMP:11605"/>
        <dbReference type="ChEBI" id="CHEBI:15378"/>
        <dbReference type="ChEBI" id="CHEBI:30013"/>
        <dbReference type="ChEBI" id="CHEBI:30616"/>
        <dbReference type="ChEBI" id="CHEBI:61977"/>
        <dbReference type="ChEBI" id="CHEBI:456216"/>
        <dbReference type="EC" id="2.7.11.1"/>
    </reaction>
</comment>
<reference evidence="14 15" key="1">
    <citation type="submission" date="2024-11" db="EMBL/GenBank/DDBJ databases">
        <title>Adaptive evolution of stress response genes in parasites aligns with host niche diversity.</title>
        <authorList>
            <person name="Hahn C."/>
            <person name="Resl P."/>
        </authorList>
    </citation>
    <scope>NUCLEOTIDE SEQUENCE [LARGE SCALE GENOMIC DNA]</scope>
    <source>
        <strain evidence="14">EGGRZ-B1_66</strain>
        <tissue evidence="14">Body</tissue>
    </source>
</reference>
<dbReference type="SUPFAM" id="SSF56112">
    <property type="entry name" value="Protein kinase-like (PK-like)"/>
    <property type="match status" value="1"/>
</dbReference>
<dbReference type="Gene3D" id="3.30.200.20">
    <property type="entry name" value="Phosphorylase Kinase, domain 1"/>
    <property type="match status" value="1"/>
</dbReference>
<evidence type="ECO:0000256" key="3">
    <source>
        <dbReference type="ARBA" id="ARBA00022527"/>
    </source>
</evidence>
<dbReference type="InterPro" id="IPR011993">
    <property type="entry name" value="PH-like_dom_sf"/>
</dbReference>
<dbReference type="EMBL" id="JBJKFK010000207">
    <property type="protein sequence ID" value="KAL3318756.1"/>
    <property type="molecule type" value="Genomic_DNA"/>
</dbReference>
<dbReference type="SMART" id="SM00220">
    <property type="entry name" value="S_TKc"/>
    <property type="match status" value="1"/>
</dbReference>